<dbReference type="InterPro" id="IPR036890">
    <property type="entry name" value="HATPase_C_sf"/>
</dbReference>
<dbReference type="STRING" id="1108045.GORHZ_009_00110"/>
<keyword evidence="7" id="KW-0067">ATP-binding</keyword>
<evidence type="ECO:0000259" key="10">
    <source>
        <dbReference type="Pfam" id="PF07730"/>
    </source>
</evidence>
<dbReference type="AlphaFoldDB" id="K6W3A3"/>
<evidence type="ECO:0000256" key="5">
    <source>
        <dbReference type="ARBA" id="ARBA00022741"/>
    </source>
</evidence>
<gene>
    <name evidence="11" type="ORF">GORHZ_009_00110</name>
</gene>
<evidence type="ECO:0000256" key="2">
    <source>
        <dbReference type="ARBA" id="ARBA00012438"/>
    </source>
</evidence>
<accession>K6W3A3</accession>
<keyword evidence="3" id="KW-0597">Phosphoprotein</keyword>
<comment type="catalytic activity">
    <reaction evidence="1">
        <text>ATP + protein L-histidine = ADP + protein N-phospho-L-histidine.</text>
        <dbReference type="EC" id="2.7.13.3"/>
    </reaction>
</comment>
<keyword evidence="9" id="KW-0812">Transmembrane</keyword>
<name>K6W3A3_9ACTN</name>
<dbReference type="Gene3D" id="1.20.5.1930">
    <property type="match status" value="1"/>
</dbReference>
<evidence type="ECO:0000256" key="7">
    <source>
        <dbReference type="ARBA" id="ARBA00022840"/>
    </source>
</evidence>
<dbReference type="PANTHER" id="PTHR24421">
    <property type="entry name" value="NITRATE/NITRITE SENSOR PROTEIN NARX-RELATED"/>
    <property type="match status" value="1"/>
</dbReference>
<evidence type="ECO:0000256" key="3">
    <source>
        <dbReference type="ARBA" id="ARBA00022553"/>
    </source>
</evidence>
<evidence type="ECO:0000256" key="9">
    <source>
        <dbReference type="SAM" id="Phobius"/>
    </source>
</evidence>
<keyword evidence="9" id="KW-1133">Transmembrane helix</keyword>
<evidence type="ECO:0000313" key="11">
    <source>
        <dbReference type="EMBL" id="GAB88196.1"/>
    </source>
</evidence>
<dbReference type="eggNOG" id="COG4585">
    <property type="taxonomic scope" value="Bacteria"/>
</dbReference>
<keyword evidence="9" id="KW-0472">Membrane</keyword>
<reference evidence="11 12" key="1">
    <citation type="submission" date="2012-08" db="EMBL/GenBank/DDBJ databases">
        <title>Whole genome shotgun sequence of Gordonia rhizosphera NBRC 16068.</title>
        <authorList>
            <person name="Takarada H."/>
            <person name="Isaki S."/>
            <person name="Hosoyama A."/>
            <person name="Tsuchikane K."/>
            <person name="Katsumata H."/>
            <person name="Baba S."/>
            <person name="Ohji S."/>
            <person name="Yamazaki S."/>
            <person name="Fujita N."/>
        </authorList>
    </citation>
    <scope>NUCLEOTIDE SEQUENCE [LARGE SCALE GENOMIC DNA]</scope>
    <source>
        <strain evidence="11 12">NBRC 16068</strain>
    </source>
</reference>
<dbReference type="GO" id="GO:0016020">
    <property type="term" value="C:membrane"/>
    <property type="evidence" value="ECO:0007669"/>
    <property type="project" value="InterPro"/>
</dbReference>
<dbReference type="GO" id="GO:0046983">
    <property type="term" value="F:protein dimerization activity"/>
    <property type="evidence" value="ECO:0007669"/>
    <property type="project" value="InterPro"/>
</dbReference>
<evidence type="ECO:0000256" key="8">
    <source>
        <dbReference type="ARBA" id="ARBA00023012"/>
    </source>
</evidence>
<keyword evidence="4" id="KW-0808">Transferase</keyword>
<dbReference type="InterPro" id="IPR050482">
    <property type="entry name" value="Sensor_HK_TwoCompSys"/>
</dbReference>
<feature type="transmembrane region" description="Helical" evidence="9">
    <location>
        <begin position="82"/>
        <end position="100"/>
    </location>
</feature>
<dbReference type="GO" id="GO:0005524">
    <property type="term" value="F:ATP binding"/>
    <property type="evidence" value="ECO:0007669"/>
    <property type="project" value="UniProtKB-KW"/>
</dbReference>
<keyword evidence="5" id="KW-0547">Nucleotide-binding</keyword>
<evidence type="ECO:0000256" key="1">
    <source>
        <dbReference type="ARBA" id="ARBA00000085"/>
    </source>
</evidence>
<keyword evidence="8" id="KW-0902">Two-component regulatory system</keyword>
<proteinExistence type="predicted"/>
<dbReference type="EMBL" id="BAHC01000009">
    <property type="protein sequence ID" value="GAB88196.1"/>
    <property type="molecule type" value="Genomic_DNA"/>
</dbReference>
<keyword evidence="12" id="KW-1185">Reference proteome</keyword>
<dbReference type="Gene3D" id="3.30.565.10">
    <property type="entry name" value="Histidine kinase-like ATPase, C-terminal domain"/>
    <property type="match status" value="1"/>
</dbReference>
<dbReference type="InterPro" id="IPR011712">
    <property type="entry name" value="Sig_transdc_His_kin_sub3_dim/P"/>
</dbReference>
<dbReference type="Pfam" id="PF07730">
    <property type="entry name" value="HisKA_3"/>
    <property type="match status" value="1"/>
</dbReference>
<dbReference type="SUPFAM" id="SSF55874">
    <property type="entry name" value="ATPase domain of HSP90 chaperone/DNA topoisomerase II/histidine kinase"/>
    <property type="match status" value="1"/>
</dbReference>
<feature type="domain" description="Signal transduction histidine kinase subgroup 3 dimerisation and phosphoacceptor" evidence="10">
    <location>
        <begin position="130"/>
        <end position="195"/>
    </location>
</feature>
<dbReference type="Proteomes" id="UP000008363">
    <property type="component" value="Unassembled WGS sequence"/>
</dbReference>
<protein>
    <recommendedName>
        <fullName evidence="2">histidine kinase</fullName>
        <ecNumber evidence="2">2.7.13.3</ecNumber>
    </recommendedName>
</protein>
<comment type="caution">
    <text evidence="11">The sequence shown here is derived from an EMBL/GenBank/DDBJ whole genome shotgun (WGS) entry which is preliminary data.</text>
</comment>
<evidence type="ECO:0000256" key="6">
    <source>
        <dbReference type="ARBA" id="ARBA00022777"/>
    </source>
</evidence>
<dbReference type="PANTHER" id="PTHR24421:SF10">
    <property type="entry name" value="NITRATE_NITRITE SENSOR PROTEIN NARQ"/>
    <property type="match status" value="1"/>
</dbReference>
<evidence type="ECO:0000313" key="12">
    <source>
        <dbReference type="Proteomes" id="UP000008363"/>
    </source>
</evidence>
<feature type="transmembrane region" description="Helical" evidence="9">
    <location>
        <begin position="51"/>
        <end position="70"/>
    </location>
</feature>
<keyword evidence="6 11" id="KW-0418">Kinase</keyword>
<organism evidence="11 12">
    <name type="scientific">Gordonia rhizosphera NBRC 16068</name>
    <dbReference type="NCBI Taxonomy" id="1108045"/>
    <lineage>
        <taxon>Bacteria</taxon>
        <taxon>Bacillati</taxon>
        <taxon>Actinomycetota</taxon>
        <taxon>Actinomycetes</taxon>
        <taxon>Mycobacteriales</taxon>
        <taxon>Gordoniaceae</taxon>
        <taxon>Gordonia</taxon>
    </lineage>
</organism>
<evidence type="ECO:0000256" key="4">
    <source>
        <dbReference type="ARBA" id="ARBA00022679"/>
    </source>
</evidence>
<sequence>MLMCRRWPHAALAAATAVFIVYGLVVGDFNPALQLPIMVCVYYLVTERSPLWSAVVVTGLVVLVWIIAVATTSGHWIGPNRLGTVAYILLAAAVGAVSHTRRAYLEALESRARLAERMREDEARQRVAAERLRIAQDLHDITAHHLSLMHMQIAVALRLLHTRPDEAAEILGRLQDTARAALDETKAAVGMLRGGDESGDLAPTPGLRDLAELIDAHRKAGMRIDVTTTGVVVDLPPAIDLTAYRIVQEALTNAARYGAGGEVRLDLAYGLNTLTISVANTVAATVSTRARPQFGIIGTEERARSVGGSVTTRRDGTEFQAVSRLPLHPVGESWQGTS</sequence>
<dbReference type="EC" id="2.7.13.3" evidence="2"/>
<dbReference type="GO" id="GO:0000155">
    <property type="term" value="F:phosphorelay sensor kinase activity"/>
    <property type="evidence" value="ECO:0007669"/>
    <property type="project" value="InterPro"/>
</dbReference>
<dbReference type="CDD" id="cd16917">
    <property type="entry name" value="HATPase_UhpB-NarQ-NarX-like"/>
    <property type="match status" value="1"/>
</dbReference>